<evidence type="ECO:0000313" key="2">
    <source>
        <dbReference type="EMBL" id="NAW33711.1"/>
    </source>
</evidence>
<dbReference type="Proteomes" id="UP000487929">
    <property type="component" value="Unassembled WGS sequence"/>
</dbReference>
<evidence type="ECO:0008006" key="4">
    <source>
        <dbReference type="Google" id="ProtNLM"/>
    </source>
</evidence>
<comment type="caution">
    <text evidence="2">The sequence shown here is derived from an EMBL/GenBank/DDBJ whole genome shotgun (WGS) entry which is preliminary data.</text>
</comment>
<evidence type="ECO:0000313" key="3">
    <source>
        <dbReference type="Proteomes" id="UP000487929"/>
    </source>
</evidence>
<accession>A0A7X5AQ40</accession>
<name>A0A7X5AQ40_9GAMM</name>
<keyword evidence="1" id="KW-0732">Signal</keyword>
<keyword evidence="3" id="KW-1185">Reference proteome</keyword>
<feature type="signal peptide" evidence="1">
    <location>
        <begin position="1"/>
        <end position="24"/>
    </location>
</feature>
<gene>
    <name evidence="2" type="ORF">GRB96_04645</name>
</gene>
<protein>
    <recommendedName>
        <fullName evidence="4">Adhesin</fullName>
    </recommendedName>
</protein>
<sequence>MKTFHKAPLALAITALMTAPAAFADNEFSAESDITSTFMNSIDVELKHKSDTDKDFDVDITVNDWANYYSGALVDSKQFSDYNEVTSTGSANNASVGDGAAAAVGATGNVGLNVAAGDSNAQANDAALAANDAADVFGQAEIFSAQHAMQNTNTDVGSPNTASLGAGSLNNASGNVGVNIAAGVGNIQQNALSASQNSAGGHARATVGGVQQTAGNVTNREALRERQVTTTRTSVSGTLDNDASITGDYNGTWQQTNQVYPEIWFGGTQGQGHDSGQTYQGHLDFDGQSADTDQFAGIEGGAVTFEVGDVALSGTLSGNVQHTHYINIDNPNDATLGAGALQSISGNVGVNIAAGSNNLQRNSLAIASSLGPVNPGNPPE</sequence>
<proteinExistence type="predicted"/>
<organism evidence="2 3">
    <name type="scientific">Halomonas alimentaria</name>
    <dbReference type="NCBI Taxonomy" id="147248"/>
    <lineage>
        <taxon>Bacteria</taxon>
        <taxon>Pseudomonadati</taxon>
        <taxon>Pseudomonadota</taxon>
        <taxon>Gammaproteobacteria</taxon>
        <taxon>Oceanospirillales</taxon>
        <taxon>Halomonadaceae</taxon>
        <taxon>Halomonas</taxon>
    </lineage>
</organism>
<dbReference type="RefSeq" id="WP_161430942.1">
    <property type="nucleotide sequence ID" value="NZ_WUTT01000001.1"/>
</dbReference>
<dbReference type="EMBL" id="WUTT01000001">
    <property type="protein sequence ID" value="NAW33711.1"/>
    <property type="molecule type" value="Genomic_DNA"/>
</dbReference>
<feature type="chain" id="PRO_5031369857" description="Adhesin" evidence="1">
    <location>
        <begin position="25"/>
        <end position="380"/>
    </location>
</feature>
<reference evidence="2 3" key="1">
    <citation type="submission" date="2019-12" db="EMBL/GenBank/DDBJ databases">
        <title>Draft genome sequencing of Halomonas alimentaria DSM 15356.</title>
        <authorList>
            <person name="Pandiyan K."/>
            <person name="Kushwaha P."/>
            <person name="Gowdham M."/>
            <person name="Chakdar H."/>
            <person name="Singh A."/>
            <person name="Kumar M."/>
            <person name="Saxena A.K."/>
        </authorList>
    </citation>
    <scope>NUCLEOTIDE SEQUENCE [LARGE SCALE GENOMIC DNA]</scope>
    <source>
        <strain evidence="2 3">DSM 15356</strain>
    </source>
</reference>
<dbReference type="AlphaFoldDB" id="A0A7X5AQ40"/>
<evidence type="ECO:0000256" key="1">
    <source>
        <dbReference type="SAM" id="SignalP"/>
    </source>
</evidence>
<dbReference type="OrthoDB" id="5833205at2"/>